<feature type="region of interest" description="Disordered" evidence="1">
    <location>
        <begin position="1"/>
        <end position="20"/>
    </location>
</feature>
<dbReference type="Pfam" id="PF00004">
    <property type="entry name" value="AAA"/>
    <property type="match status" value="2"/>
</dbReference>
<keyword evidence="4" id="KW-1185">Reference proteome</keyword>
<reference evidence="3 4" key="1">
    <citation type="submission" date="2021-02" db="EMBL/GenBank/DDBJ databases">
        <title>Variation within the Batrachochytrium salamandrivorans European outbreak.</title>
        <authorList>
            <person name="Kelly M."/>
            <person name="Pasmans F."/>
            <person name="Shea T.P."/>
            <person name="Munoz J.F."/>
            <person name="Carranza S."/>
            <person name="Cuomo C.A."/>
            <person name="Martel A."/>
        </authorList>
    </citation>
    <scope>NUCLEOTIDE SEQUENCE [LARGE SCALE GENOMIC DNA]</scope>
    <source>
        <strain evidence="3 4">AMFP18/2</strain>
    </source>
</reference>
<evidence type="ECO:0000259" key="2">
    <source>
        <dbReference type="SMART" id="SM00382"/>
    </source>
</evidence>
<dbReference type="Gene3D" id="3.40.50.300">
    <property type="entry name" value="P-loop containing nucleotide triphosphate hydrolases"/>
    <property type="match status" value="2"/>
</dbReference>
<feature type="domain" description="AAA+ ATPase" evidence="2">
    <location>
        <begin position="308"/>
        <end position="448"/>
    </location>
</feature>
<dbReference type="SMART" id="SM00382">
    <property type="entry name" value="AAA"/>
    <property type="match status" value="2"/>
</dbReference>
<gene>
    <name evidence="3" type="ORF">BASA50_004861</name>
</gene>
<sequence length="805" mass="87653">MSKHSAKAKGQLAGKGKQPVLQSPLHQQQYWTCIHSCDTTVSPALRVSIPLVQKLGTMHYGQWCMAITQTKVYYGRLMTHRTGLLLPPDSDSTAVCKAKQLPHPLNLISISKNISRPPSQAEQKIWSQQPRSASISETSQPIGLLKTWPAKKLPRASQITVTVIHTKKTTDSYIHTPDELTPDIIAHLLIGYVVCSKCIIDDIFFDSGCVIEICSVETLDSTMATDVIIHKDTRVVITDAGMTPNERIGASGEDTGMADHPGVRFGNVDPFASVTDLAGLDSVYRELMQLAVYPLRYTKTLEAMHVRVPQAVLISGPPGVGKTSIVSAVARGCGARLFVINAADIFGGYIGESEQRLRDRFSEARTYTLVDTEQPVILFIDEIDVLAPRREGTNANTGVIAQLLTLMDGMADRGRLFVIGATNRPNALDPALRRPGRFDREVVMDFPTESVRLDILTKLTRRMHLAENVDLSVIAASTMGFVGADLAALCRDASLIAALSSSESSPLGSSVVTFEAIMSALAQCSGASVSRGSRVNVAATSWDAVGGLEDVKRQLRQAVEWPIRHRDTFQRLGLRPCRGILMYGPPGCSKTTLAKAVASTAMASFFTINGASLYSAYLGDSERIVRSLFQRARSASPSVVFIDEIDTIVGKRSMGTSGSSDAVQERILSSLLNEMDGIETAKDVLVLAATNRPDMIDEALLRPGRFDRIIYVPPPPDTASRVEILRIYTRGMPLDNTVDLAQVAERCDMYTGADIKGLCREAALCAIRRNQVALALSDFTEAFSHILPTLSAEMMDQYTAFATRF</sequence>
<comment type="caution">
    <text evidence="3">The sequence shown here is derived from an EMBL/GenBank/DDBJ whole genome shotgun (WGS) entry which is preliminary data.</text>
</comment>
<evidence type="ECO:0000256" key="1">
    <source>
        <dbReference type="SAM" id="MobiDB-lite"/>
    </source>
</evidence>
<dbReference type="PROSITE" id="PS00674">
    <property type="entry name" value="AAA"/>
    <property type="match status" value="2"/>
</dbReference>
<dbReference type="Proteomes" id="UP001648503">
    <property type="component" value="Unassembled WGS sequence"/>
</dbReference>
<evidence type="ECO:0000313" key="4">
    <source>
        <dbReference type="Proteomes" id="UP001648503"/>
    </source>
</evidence>
<name>A0ABQ8FHD2_9FUNG</name>
<dbReference type="InterPro" id="IPR041569">
    <property type="entry name" value="AAA_lid_3"/>
</dbReference>
<dbReference type="InterPro" id="IPR003959">
    <property type="entry name" value="ATPase_AAA_core"/>
</dbReference>
<dbReference type="CDD" id="cd19511">
    <property type="entry name" value="RecA-like_CDC48_r2-like"/>
    <property type="match status" value="1"/>
</dbReference>
<dbReference type="EMBL" id="JAFCIX010000178">
    <property type="protein sequence ID" value="KAH6596867.1"/>
    <property type="molecule type" value="Genomic_DNA"/>
</dbReference>
<dbReference type="InterPro" id="IPR050168">
    <property type="entry name" value="AAA_ATPase_domain"/>
</dbReference>
<proteinExistence type="predicted"/>
<organism evidence="3 4">
    <name type="scientific">Batrachochytrium salamandrivorans</name>
    <dbReference type="NCBI Taxonomy" id="1357716"/>
    <lineage>
        <taxon>Eukaryota</taxon>
        <taxon>Fungi</taxon>
        <taxon>Fungi incertae sedis</taxon>
        <taxon>Chytridiomycota</taxon>
        <taxon>Chytridiomycota incertae sedis</taxon>
        <taxon>Chytridiomycetes</taxon>
        <taxon>Rhizophydiales</taxon>
        <taxon>Rhizophydiales incertae sedis</taxon>
        <taxon>Batrachochytrium</taxon>
    </lineage>
</organism>
<dbReference type="InterPro" id="IPR003593">
    <property type="entry name" value="AAA+_ATPase"/>
</dbReference>
<dbReference type="Pfam" id="PF17862">
    <property type="entry name" value="AAA_lid_3"/>
    <property type="match status" value="2"/>
</dbReference>
<dbReference type="SUPFAM" id="SSF52540">
    <property type="entry name" value="P-loop containing nucleoside triphosphate hydrolases"/>
    <property type="match status" value="2"/>
</dbReference>
<evidence type="ECO:0000313" key="3">
    <source>
        <dbReference type="EMBL" id="KAH6596867.1"/>
    </source>
</evidence>
<feature type="compositionally biased region" description="Low complexity" evidence="1">
    <location>
        <begin position="8"/>
        <end position="18"/>
    </location>
</feature>
<dbReference type="PANTHER" id="PTHR23077:SF194">
    <property type="entry name" value="ATPASE FAMILY GENE 2 PROTEIN HOMOLOG B"/>
    <property type="match status" value="1"/>
</dbReference>
<feature type="domain" description="AAA+ ATPase" evidence="2">
    <location>
        <begin position="576"/>
        <end position="716"/>
    </location>
</feature>
<dbReference type="InterPro" id="IPR027417">
    <property type="entry name" value="P-loop_NTPase"/>
</dbReference>
<dbReference type="PANTHER" id="PTHR23077">
    <property type="entry name" value="AAA-FAMILY ATPASE"/>
    <property type="match status" value="1"/>
</dbReference>
<dbReference type="Gene3D" id="1.10.8.60">
    <property type="match status" value="2"/>
</dbReference>
<accession>A0ABQ8FHD2</accession>
<protein>
    <recommendedName>
        <fullName evidence="2">AAA+ ATPase domain-containing protein</fullName>
    </recommendedName>
</protein>
<dbReference type="InterPro" id="IPR003960">
    <property type="entry name" value="ATPase_AAA_CS"/>
</dbReference>